<evidence type="ECO:0000259" key="1">
    <source>
        <dbReference type="Pfam" id="PF00144"/>
    </source>
</evidence>
<organism evidence="2 3">
    <name type="scientific">Amycolatopsis acidiphila</name>
    <dbReference type="NCBI Taxonomy" id="715473"/>
    <lineage>
        <taxon>Bacteria</taxon>
        <taxon>Bacillati</taxon>
        <taxon>Actinomycetota</taxon>
        <taxon>Actinomycetes</taxon>
        <taxon>Pseudonocardiales</taxon>
        <taxon>Pseudonocardiaceae</taxon>
        <taxon>Amycolatopsis</taxon>
    </lineage>
</organism>
<dbReference type="AlphaFoldDB" id="A0A557ZWX3"/>
<proteinExistence type="predicted"/>
<name>A0A557ZWX3_9PSEU</name>
<evidence type="ECO:0000313" key="2">
    <source>
        <dbReference type="EMBL" id="TVT16502.1"/>
    </source>
</evidence>
<dbReference type="Pfam" id="PF00144">
    <property type="entry name" value="Beta-lactamase"/>
    <property type="match status" value="1"/>
</dbReference>
<reference evidence="2 3" key="1">
    <citation type="submission" date="2019-07" db="EMBL/GenBank/DDBJ databases">
        <title>New species of Amycolatopsis and Streptomyces.</title>
        <authorList>
            <person name="Duangmal K."/>
            <person name="Teo W.F.A."/>
            <person name="Lipun K."/>
        </authorList>
    </citation>
    <scope>NUCLEOTIDE SEQUENCE [LARGE SCALE GENOMIC DNA]</scope>
    <source>
        <strain evidence="2 3">JCM 30562</strain>
    </source>
</reference>
<dbReference type="SUPFAM" id="SSF56601">
    <property type="entry name" value="beta-lactamase/transpeptidase-like"/>
    <property type="match status" value="1"/>
</dbReference>
<keyword evidence="3" id="KW-1185">Reference proteome</keyword>
<accession>A0A557ZWX3</accession>
<gene>
    <name evidence="2" type="ORF">FNH06_34510</name>
</gene>
<comment type="caution">
    <text evidence="2">The sequence shown here is derived from an EMBL/GenBank/DDBJ whole genome shotgun (WGS) entry which is preliminary data.</text>
</comment>
<protein>
    <submittedName>
        <fullName evidence="2">Beta-lactamase family protein</fullName>
    </submittedName>
</protein>
<evidence type="ECO:0000313" key="3">
    <source>
        <dbReference type="Proteomes" id="UP000318578"/>
    </source>
</evidence>
<dbReference type="OrthoDB" id="4281716at2"/>
<sequence length="377" mass="41375">MAGHVERGTVPGAVTLVSRRGDVQVDVVGNRSLDGPPLRRDSLFRISSMTKPITAVAALTLVEDCLLRLDAPVDDVLPELANRRVLKSLDSELDDTVPAVRSITTRDLLTFRLGFGQLMAQPDAYPILKAANDRSLGMGPPQPFDYPAPDEWLRRLGELPLMCQPGEKWLYHTGSDVLGVLLERVCGKPLDEVLTERVFEPLGMKDTSFSTSDVDRLVTSYQMDYSVFDEPSGGQWSRRPPFLSGGGGLLSTVDDLSAFAHMMLNSGRYQGVRVLSRPMVELMTTDQLTPAQKAVSGFFPGYFDDRGWGFGVSVATARTNVFQTPGRFGWDGGLGTSWQADPKEELTAIMLTQRAGFPDLSAVYTDFWTSVYASLPD</sequence>
<dbReference type="Gene3D" id="3.40.710.10">
    <property type="entry name" value="DD-peptidase/beta-lactamase superfamily"/>
    <property type="match status" value="1"/>
</dbReference>
<dbReference type="InterPro" id="IPR050789">
    <property type="entry name" value="Diverse_Enzym_Activities"/>
</dbReference>
<dbReference type="InterPro" id="IPR012338">
    <property type="entry name" value="Beta-lactam/transpept-like"/>
</dbReference>
<dbReference type="Proteomes" id="UP000318578">
    <property type="component" value="Unassembled WGS sequence"/>
</dbReference>
<dbReference type="PANTHER" id="PTHR43283">
    <property type="entry name" value="BETA-LACTAMASE-RELATED"/>
    <property type="match status" value="1"/>
</dbReference>
<feature type="domain" description="Beta-lactamase-related" evidence="1">
    <location>
        <begin position="4"/>
        <end position="357"/>
    </location>
</feature>
<dbReference type="EMBL" id="VJZA01000101">
    <property type="protein sequence ID" value="TVT16502.1"/>
    <property type="molecule type" value="Genomic_DNA"/>
</dbReference>
<dbReference type="PANTHER" id="PTHR43283:SF3">
    <property type="entry name" value="BETA-LACTAMASE FAMILY PROTEIN (AFU_ORTHOLOGUE AFUA_5G07500)"/>
    <property type="match status" value="1"/>
</dbReference>
<dbReference type="InterPro" id="IPR001466">
    <property type="entry name" value="Beta-lactam-related"/>
</dbReference>